<keyword evidence="3" id="KW-1185">Reference proteome</keyword>
<feature type="transmembrane region" description="Helical" evidence="1">
    <location>
        <begin position="95"/>
        <end position="115"/>
    </location>
</feature>
<feature type="transmembrane region" description="Helical" evidence="1">
    <location>
        <begin position="62"/>
        <end position="83"/>
    </location>
</feature>
<evidence type="ECO:0000313" key="2">
    <source>
        <dbReference type="EMBL" id="KAI7734736.1"/>
    </source>
</evidence>
<organism evidence="2 3">
    <name type="scientific">Ambrosia artemisiifolia</name>
    <name type="common">Common ragweed</name>
    <dbReference type="NCBI Taxonomy" id="4212"/>
    <lineage>
        <taxon>Eukaryota</taxon>
        <taxon>Viridiplantae</taxon>
        <taxon>Streptophyta</taxon>
        <taxon>Embryophyta</taxon>
        <taxon>Tracheophyta</taxon>
        <taxon>Spermatophyta</taxon>
        <taxon>Magnoliopsida</taxon>
        <taxon>eudicotyledons</taxon>
        <taxon>Gunneridae</taxon>
        <taxon>Pentapetalae</taxon>
        <taxon>asterids</taxon>
        <taxon>campanulids</taxon>
        <taxon>Asterales</taxon>
        <taxon>Asteraceae</taxon>
        <taxon>Asteroideae</taxon>
        <taxon>Heliantheae alliance</taxon>
        <taxon>Heliantheae</taxon>
        <taxon>Ambrosia</taxon>
    </lineage>
</organism>
<evidence type="ECO:0000256" key="1">
    <source>
        <dbReference type="SAM" id="Phobius"/>
    </source>
</evidence>
<dbReference type="Proteomes" id="UP001206925">
    <property type="component" value="Unassembled WGS sequence"/>
</dbReference>
<dbReference type="AlphaFoldDB" id="A0AAD5C660"/>
<accession>A0AAD5C660</accession>
<keyword evidence="1" id="KW-0812">Transmembrane</keyword>
<reference evidence="2" key="1">
    <citation type="submission" date="2022-06" db="EMBL/GenBank/DDBJ databases">
        <title>Uncovering the hologenomic basis of an extraordinary plant invasion.</title>
        <authorList>
            <person name="Bieker V.C."/>
            <person name="Martin M.D."/>
            <person name="Gilbert T."/>
            <person name="Hodgins K."/>
            <person name="Battlay P."/>
            <person name="Petersen B."/>
            <person name="Wilson J."/>
        </authorList>
    </citation>
    <scope>NUCLEOTIDE SEQUENCE</scope>
    <source>
        <strain evidence="2">AA19_3_7</strain>
        <tissue evidence="2">Leaf</tissue>
    </source>
</reference>
<name>A0AAD5C660_AMBAR</name>
<proteinExistence type="predicted"/>
<protein>
    <submittedName>
        <fullName evidence="2">Uncharacterized protein</fullName>
    </submittedName>
</protein>
<keyword evidence="1" id="KW-0472">Membrane</keyword>
<comment type="caution">
    <text evidence="2">The sequence shown here is derived from an EMBL/GenBank/DDBJ whole genome shotgun (WGS) entry which is preliminary data.</text>
</comment>
<sequence length="168" mass="19564">MKDCQSLFHFLHNLTSFIIHLMNKKSDSMAYQDIWDKDVTELGEAQENVPVIQQGIDHRLKYGLIWIFVTLQLVASAITNGVGYLLTDPDVPAEAVGLTCLFALLNLLLLPWFFDAMESLLHFWYKWRYPIFILSAFFCWLFWWLHVSCNLSVMSYSNAMMCALSQRI</sequence>
<feature type="transmembrane region" description="Helical" evidence="1">
    <location>
        <begin position="127"/>
        <end position="145"/>
    </location>
</feature>
<gene>
    <name evidence="2" type="ORF">M8C21_002431</name>
</gene>
<evidence type="ECO:0000313" key="3">
    <source>
        <dbReference type="Proteomes" id="UP001206925"/>
    </source>
</evidence>
<dbReference type="EMBL" id="JAMZMK010009655">
    <property type="protein sequence ID" value="KAI7734736.1"/>
    <property type="molecule type" value="Genomic_DNA"/>
</dbReference>
<keyword evidence="1" id="KW-1133">Transmembrane helix</keyword>